<gene>
    <name evidence="1" type="ORF">HRJ53_18075</name>
</gene>
<comment type="caution">
    <text evidence="1">The sequence shown here is derived from an EMBL/GenBank/DDBJ whole genome shotgun (WGS) entry which is preliminary data.</text>
</comment>
<evidence type="ECO:0000313" key="2">
    <source>
        <dbReference type="Proteomes" id="UP000567293"/>
    </source>
</evidence>
<dbReference type="AlphaFoldDB" id="A0A7V8SYB8"/>
<protein>
    <submittedName>
        <fullName evidence="1">Uncharacterized protein</fullName>
    </submittedName>
</protein>
<organism evidence="1 2">
    <name type="scientific">Candidatus Acidiferrum panamense</name>
    <dbReference type="NCBI Taxonomy" id="2741543"/>
    <lineage>
        <taxon>Bacteria</taxon>
        <taxon>Pseudomonadati</taxon>
        <taxon>Acidobacteriota</taxon>
        <taxon>Terriglobia</taxon>
        <taxon>Candidatus Acidiferrales</taxon>
        <taxon>Candidatus Acidiferrum</taxon>
    </lineage>
</organism>
<proteinExistence type="predicted"/>
<reference evidence="1" key="1">
    <citation type="submission" date="2020-06" db="EMBL/GenBank/DDBJ databases">
        <title>Legume-microbial interactions unlock mineral nutrients during tropical forest succession.</title>
        <authorList>
            <person name="Epihov D.Z."/>
        </authorList>
    </citation>
    <scope>NUCLEOTIDE SEQUENCE [LARGE SCALE GENOMIC DNA]</scope>
    <source>
        <strain evidence="1">Pan2503</strain>
    </source>
</reference>
<evidence type="ECO:0000313" key="1">
    <source>
        <dbReference type="EMBL" id="MBA0086893.1"/>
    </source>
</evidence>
<keyword evidence="2" id="KW-1185">Reference proteome</keyword>
<dbReference type="Proteomes" id="UP000567293">
    <property type="component" value="Unassembled WGS sequence"/>
</dbReference>
<sequence>MANTDSGRKPIKRGAGRRMVDGKNFRLADEVRYILRRAAEHDGRVVTIGQFVLFSTETGDAWLLDPSDQLAARLARDGDPEPFDIEENETTFTIDWKGRYRIEGAAFVYMDRETGRLATIHGYPTHKLTQMR</sequence>
<name>A0A7V8SYB8_9BACT</name>
<accession>A0A7V8SYB8</accession>
<dbReference type="EMBL" id="JACDQQ010001730">
    <property type="protein sequence ID" value="MBA0086893.1"/>
    <property type="molecule type" value="Genomic_DNA"/>
</dbReference>